<dbReference type="SMART" id="SM00304">
    <property type="entry name" value="HAMP"/>
    <property type="match status" value="1"/>
</dbReference>
<evidence type="ECO:0000256" key="6">
    <source>
        <dbReference type="ARBA" id="ARBA00022692"/>
    </source>
</evidence>
<dbReference type="PROSITE" id="PS50885">
    <property type="entry name" value="HAMP"/>
    <property type="match status" value="1"/>
</dbReference>
<proteinExistence type="predicted"/>
<dbReference type="RefSeq" id="WP_142832130.1">
    <property type="nucleotide sequence ID" value="NZ_CP117269.1"/>
</dbReference>
<keyword evidence="15" id="KW-1185">Reference proteome</keyword>
<gene>
    <name evidence="14" type="ORF">PR018_25225</name>
</gene>
<dbReference type="SUPFAM" id="SSF55874">
    <property type="entry name" value="ATPase domain of HSP90 chaperone/DNA topoisomerase II/histidine kinase"/>
    <property type="match status" value="1"/>
</dbReference>
<evidence type="ECO:0000313" key="15">
    <source>
        <dbReference type="Proteomes" id="UP000318939"/>
    </source>
</evidence>
<keyword evidence="4" id="KW-0597">Phosphoprotein</keyword>
<dbReference type="Pfam" id="PF02518">
    <property type="entry name" value="HATPase_c"/>
    <property type="match status" value="1"/>
</dbReference>
<dbReference type="InterPro" id="IPR036097">
    <property type="entry name" value="HisK_dim/P_sf"/>
</dbReference>
<dbReference type="CDD" id="cd00082">
    <property type="entry name" value="HisKA"/>
    <property type="match status" value="1"/>
</dbReference>
<dbReference type="EMBL" id="CP117269">
    <property type="protein sequence ID" value="WFS26329.1"/>
    <property type="molecule type" value="Genomic_DNA"/>
</dbReference>
<dbReference type="InterPro" id="IPR050428">
    <property type="entry name" value="TCS_sensor_his_kinase"/>
</dbReference>
<keyword evidence="5" id="KW-0808">Transferase</keyword>
<dbReference type="InterPro" id="IPR005467">
    <property type="entry name" value="His_kinase_dom"/>
</dbReference>
<dbReference type="Proteomes" id="UP000318939">
    <property type="component" value="Plasmid pTi6.2"/>
</dbReference>
<dbReference type="CDD" id="cd06225">
    <property type="entry name" value="HAMP"/>
    <property type="match status" value="1"/>
</dbReference>
<evidence type="ECO:0000256" key="10">
    <source>
        <dbReference type="ARBA" id="ARBA00023136"/>
    </source>
</evidence>
<dbReference type="Pfam" id="PF00672">
    <property type="entry name" value="HAMP"/>
    <property type="match status" value="1"/>
</dbReference>
<feature type="transmembrane region" description="Helical" evidence="11">
    <location>
        <begin position="155"/>
        <end position="179"/>
    </location>
</feature>
<feature type="transmembrane region" description="Helical" evidence="11">
    <location>
        <begin position="12"/>
        <end position="35"/>
    </location>
</feature>
<dbReference type="SMART" id="SM00388">
    <property type="entry name" value="HisKA"/>
    <property type="match status" value="1"/>
</dbReference>
<accession>A0ABY8IUB1</accession>
<keyword evidence="7" id="KW-0418">Kinase</keyword>
<evidence type="ECO:0000256" key="4">
    <source>
        <dbReference type="ARBA" id="ARBA00022553"/>
    </source>
</evidence>
<keyword evidence="14" id="KW-0067">ATP-binding</keyword>
<dbReference type="PANTHER" id="PTHR45436">
    <property type="entry name" value="SENSOR HISTIDINE KINASE YKOH"/>
    <property type="match status" value="1"/>
</dbReference>
<comment type="subcellular location">
    <subcellularLocation>
        <location evidence="2">Membrane</location>
    </subcellularLocation>
</comment>
<evidence type="ECO:0000256" key="3">
    <source>
        <dbReference type="ARBA" id="ARBA00012438"/>
    </source>
</evidence>
<evidence type="ECO:0000256" key="7">
    <source>
        <dbReference type="ARBA" id="ARBA00022777"/>
    </source>
</evidence>
<comment type="catalytic activity">
    <reaction evidence="1">
        <text>ATP + protein L-histidine = ADP + protein N-phospho-L-histidine.</text>
        <dbReference type="EC" id="2.7.13.3"/>
    </reaction>
</comment>
<dbReference type="PANTHER" id="PTHR45436:SF8">
    <property type="entry name" value="HISTIDINE KINASE"/>
    <property type="match status" value="1"/>
</dbReference>
<evidence type="ECO:0000256" key="11">
    <source>
        <dbReference type="SAM" id="Phobius"/>
    </source>
</evidence>
<dbReference type="Pfam" id="PF00512">
    <property type="entry name" value="HisKA"/>
    <property type="match status" value="1"/>
</dbReference>
<sequence length="462" mass="50514">MRLFDLLRTTSFRLALTFLVLFSIAATSLFVFVAWQTSDFIAQRTDEWLLREVSGLQDVPPDVIRTRLVARLANGLSLERSFALFDENGKLLAGSDIPLPPNAAAATTPFDFKVRVGDRRLPFRGVVRRLRNGEQLLIAQGVAEQHEFNELLANAMLLGAVVTAVLGLFGAAFVGAGSIRRIEGITRSARMIMNGDLAQRLPTGRAGGDIDRLAAVVNDMLEEIEHLMHEVKGVCDNIAHDMRTPLTRMLAGLERARRRAVTVEDYGRYVDEAVVELQGILKTFSALLRISEVEDGIRRSGFLPVDLAAIAQDAMEFYEPFAEERDVALSYRNHLGSAVTLSGDSNLLFEAIGNLIDNAIKFTPAGGRATVTLEKIDGAIRLIVEDTGCGIPPTEAEAVLRRFHRAEPSRHTPGNGLGLSLVSAIARLHGMALGIEQPAQGSRIVLVIPMLTPKLIDARFAY</sequence>
<keyword evidence="9" id="KW-0902">Two-component regulatory system</keyword>
<dbReference type="GO" id="GO:0005524">
    <property type="term" value="F:ATP binding"/>
    <property type="evidence" value="ECO:0007669"/>
    <property type="project" value="UniProtKB-KW"/>
</dbReference>
<dbReference type="PRINTS" id="PR00344">
    <property type="entry name" value="BCTRLSENSOR"/>
</dbReference>
<keyword evidence="14" id="KW-0614">Plasmid</keyword>
<keyword evidence="8 11" id="KW-1133">Transmembrane helix</keyword>
<dbReference type="InterPro" id="IPR004358">
    <property type="entry name" value="Sig_transdc_His_kin-like_C"/>
</dbReference>
<keyword evidence="6 11" id="KW-0812">Transmembrane</keyword>
<feature type="domain" description="Histidine kinase" evidence="12">
    <location>
        <begin position="237"/>
        <end position="452"/>
    </location>
</feature>
<dbReference type="PROSITE" id="PS50109">
    <property type="entry name" value="HIS_KIN"/>
    <property type="match status" value="1"/>
</dbReference>
<dbReference type="Gene3D" id="6.10.340.10">
    <property type="match status" value="1"/>
</dbReference>
<evidence type="ECO:0000256" key="5">
    <source>
        <dbReference type="ARBA" id="ARBA00022679"/>
    </source>
</evidence>
<evidence type="ECO:0000256" key="2">
    <source>
        <dbReference type="ARBA" id="ARBA00004370"/>
    </source>
</evidence>
<dbReference type="InterPro" id="IPR036890">
    <property type="entry name" value="HATPase_C_sf"/>
</dbReference>
<keyword evidence="10 11" id="KW-0472">Membrane</keyword>
<evidence type="ECO:0000313" key="14">
    <source>
        <dbReference type="EMBL" id="WFS26329.1"/>
    </source>
</evidence>
<dbReference type="InterPro" id="IPR003660">
    <property type="entry name" value="HAMP_dom"/>
</dbReference>
<dbReference type="SMART" id="SM00387">
    <property type="entry name" value="HATPase_c"/>
    <property type="match status" value="1"/>
</dbReference>
<protein>
    <recommendedName>
        <fullName evidence="3">histidine kinase</fullName>
        <ecNumber evidence="3">2.7.13.3</ecNumber>
    </recommendedName>
</protein>
<dbReference type="InterPro" id="IPR003661">
    <property type="entry name" value="HisK_dim/P_dom"/>
</dbReference>
<name>A0ABY8IUB1_9HYPH</name>
<geneLocation type="plasmid" evidence="14 15">
    <name>pTi6.2</name>
</geneLocation>
<reference evidence="14" key="2">
    <citation type="journal article" date="2023" name="MicrobiologyOpen">
        <title>Genomics of the tumorigenes clade of the family Rhizobiaceae and description of Rhizobium rhododendri sp. nov.</title>
        <authorList>
            <person name="Kuzmanovic N."/>
            <person name="diCenzo G.C."/>
            <person name="Bunk B."/>
            <person name="Sproeer C."/>
            <person name="Fruehling A."/>
            <person name="Neumann-Schaal M."/>
            <person name="Overmann J."/>
            <person name="Smalla K."/>
        </authorList>
    </citation>
    <scope>NUCLEOTIDE SEQUENCE</scope>
    <source>
        <strain evidence="14">Rho-6.2</strain>
        <plasmid evidence="14">pTi6.2</plasmid>
    </source>
</reference>
<evidence type="ECO:0000259" key="13">
    <source>
        <dbReference type="PROSITE" id="PS50885"/>
    </source>
</evidence>
<evidence type="ECO:0000259" key="12">
    <source>
        <dbReference type="PROSITE" id="PS50109"/>
    </source>
</evidence>
<dbReference type="Gene3D" id="1.10.287.130">
    <property type="match status" value="1"/>
</dbReference>
<reference evidence="14" key="1">
    <citation type="journal article" date="2019" name="Phytopathology">
        <title>A Novel Group of Rhizobium tumorigenes-Like Agrobacteria Associated with Crown Gall Disease of Rhododendron and Blueberry.</title>
        <authorList>
            <person name="Kuzmanovic N."/>
            <person name="Behrens P."/>
            <person name="Idczak E."/>
            <person name="Wagner S."/>
            <person name="Gotz M."/>
            <person name="Sproer C."/>
            <person name="Bunk B."/>
            <person name="Overmann J."/>
            <person name="Smalla K."/>
        </authorList>
    </citation>
    <scope>NUCLEOTIDE SEQUENCE</scope>
    <source>
        <strain evidence="14">Rho-6.2</strain>
    </source>
</reference>
<feature type="domain" description="HAMP" evidence="13">
    <location>
        <begin position="176"/>
        <end position="229"/>
    </location>
</feature>
<dbReference type="Gene3D" id="3.30.565.10">
    <property type="entry name" value="Histidine kinase-like ATPase, C-terminal domain"/>
    <property type="match status" value="1"/>
</dbReference>
<organism evidence="14 15">
    <name type="scientific">Rhizobium rhododendri</name>
    <dbReference type="NCBI Taxonomy" id="2506430"/>
    <lineage>
        <taxon>Bacteria</taxon>
        <taxon>Pseudomonadati</taxon>
        <taxon>Pseudomonadota</taxon>
        <taxon>Alphaproteobacteria</taxon>
        <taxon>Hyphomicrobiales</taxon>
        <taxon>Rhizobiaceae</taxon>
        <taxon>Rhizobium/Agrobacterium group</taxon>
        <taxon>Rhizobium</taxon>
    </lineage>
</organism>
<evidence type="ECO:0000256" key="1">
    <source>
        <dbReference type="ARBA" id="ARBA00000085"/>
    </source>
</evidence>
<dbReference type="SUPFAM" id="SSF47384">
    <property type="entry name" value="Homodimeric domain of signal transducing histidine kinase"/>
    <property type="match status" value="1"/>
</dbReference>
<evidence type="ECO:0000256" key="8">
    <source>
        <dbReference type="ARBA" id="ARBA00022989"/>
    </source>
</evidence>
<keyword evidence="14" id="KW-0547">Nucleotide-binding</keyword>
<dbReference type="EC" id="2.7.13.3" evidence="3"/>
<dbReference type="InterPro" id="IPR003594">
    <property type="entry name" value="HATPase_dom"/>
</dbReference>
<evidence type="ECO:0000256" key="9">
    <source>
        <dbReference type="ARBA" id="ARBA00023012"/>
    </source>
</evidence>